<evidence type="ECO:0000256" key="5">
    <source>
        <dbReference type="ARBA" id="ARBA00047754"/>
    </source>
</evidence>
<sequence>MPSAARGEKCVIPSVGFDFQLRSRSISLSSVASNYIIVSNLQLRTFPMGCDGALRLSPFLQLWHTGKNYERGDAIMVTSDFKPRGVCARMIHVELSDDGSTIERVAFEGGCNGNLKAIGKLVAGQPVDETVTLLEGNTCGPRKTSCADQLTLALREAQAQARS</sequence>
<dbReference type="GO" id="GO:0004748">
    <property type="term" value="F:ribonucleoside-diphosphate reductase activity, thioredoxin disulfide as acceptor"/>
    <property type="evidence" value="ECO:0007669"/>
    <property type="project" value="UniProtKB-EC"/>
</dbReference>
<comment type="catalytic activity">
    <reaction evidence="5">
        <text>a 2'-deoxyribonucleoside 5'-diphosphate + [thioredoxin]-disulfide + H2O = a ribonucleoside 5'-diphosphate + [thioredoxin]-dithiol</text>
        <dbReference type="Rhea" id="RHEA:23252"/>
        <dbReference type="Rhea" id="RHEA-COMP:10698"/>
        <dbReference type="Rhea" id="RHEA-COMP:10700"/>
        <dbReference type="ChEBI" id="CHEBI:15377"/>
        <dbReference type="ChEBI" id="CHEBI:29950"/>
        <dbReference type="ChEBI" id="CHEBI:50058"/>
        <dbReference type="ChEBI" id="CHEBI:57930"/>
        <dbReference type="ChEBI" id="CHEBI:73316"/>
        <dbReference type="EC" id="1.17.4.1"/>
    </reaction>
</comment>
<gene>
    <name evidence="7" type="ORF">COLSTE_02131</name>
</gene>
<dbReference type="Proteomes" id="UP000003560">
    <property type="component" value="Unassembled WGS sequence"/>
</dbReference>
<dbReference type="NCBIfam" id="TIGR03905">
    <property type="entry name" value="TIGR03905_4_Cys"/>
    <property type="match status" value="1"/>
</dbReference>
<evidence type="ECO:0000313" key="7">
    <source>
        <dbReference type="EMBL" id="EEA89698.1"/>
    </source>
</evidence>
<dbReference type="GO" id="GO:0071897">
    <property type="term" value="P:DNA biosynthetic process"/>
    <property type="evidence" value="ECO:0007669"/>
    <property type="project" value="UniProtKB-KW"/>
</dbReference>
<accession>B6GDF1</accession>
<dbReference type="EMBL" id="ABXJ01000127">
    <property type="protein sequence ID" value="EEA89698.1"/>
    <property type="molecule type" value="Genomic_DNA"/>
</dbReference>
<comment type="similarity">
    <text evidence="1">Belongs to the ribonucleoside diphosphate reductase class-2 family.</text>
</comment>
<dbReference type="GO" id="GO:0000166">
    <property type="term" value="F:nucleotide binding"/>
    <property type="evidence" value="ECO:0007669"/>
    <property type="project" value="UniProtKB-KW"/>
</dbReference>
<dbReference type="EC" id="1.17.4.1" evidence="2"/>
<dbReference type="InterPro" id="IPR024434">
    <property type="entry name" value="TSCPD_dom"/>
</dbReference>
<dbReference type="Pfam" id="PF12637">
    <property type="entry name" value="TSCPD"/>
    <property type="match status" value="1"/>
</dbReference>
<evidence type="ECO:0000256" key="2">
    <source>
        <dbReference type="ARBA" id="ARBA00012274"/>
    </source>
</evidence>
<dbReference type="STRING" id="445975.COLSTE_02131"/>
<dbReference type="eggNOG" id="ENOG5032YE7">
    <property type="taxonomic scope" value="Bacteria"/>
</dbReference>
<reference evidence="7 8" key="1">
    <citation type="submission" date="2008-10" db="EMBL/GenBank/DDBJ databases">
        <title>Draft genome sequence of Collinsella stercoris (DSM 13279).</title>
        <authorList>
            <person name="Sudarsanam P."/>
            <person name="Ley R."/>
            <person name="Guruge J."/>
            <person name="Turnbaugh P.J."/>
            <person name="Mahowald M."/>
            <person name="Liep D."/>
            <person name="Gordon J."/>
        </authorList>
    </citation>
    <scope>NUCLEOTIDE SEQUENCE [LARGE SCALE GENOMIC DNA]</scope>
    <source>
        <strain evidence="7 8">DSM 13279</strain>
    </source>
</reference>
<evidence type="ECO:0000256" key="1">
    <source>
        <dbReference type="ARBA" id="ARBA00007405"/>
    </source>
</evidence>
<keyword evidence="8" id="KW-1185">Reference proteome</keyword>
<protein>
    <recommendedName>
        <fullName evidence="2">ribonucleoside-diphosphate reductase</fullName>
        <ecNumber evidence="2">1.17.4.1</ecNumber>
    </recommendedName>
</protein>
<dbReference type="AlphaFoldDB" id="B6GDF1"/>
<evidence type="ECO:0000256" key="4">
    <source>
        <dbReference type="ARBA" id="ARBA00022741"/>
    </source>
</evidence>
<dbReference type="InterPro" id="IPR023806">
    <property type="entry name" value="CHP03905"/>
</dbReference>
<evidence type="ECO:0000259" key="6">
    <source>
        <dbReference type="Pfam" id="PF12637"/>
    </source>
</evidence>
<keyword evidence="4" id="KW-0547">Nucleotide-binding</keyword>
<comment type="caution">
    <text evidence="7">The sequence shown here is derived from an EMBL/GenBank/DDBJ whole genome shotgun (WGS) entry which is preliminary data.</text>
</comment>
<dbReference type="HOGENOM" id="CLU_1624312_0_0_11"/>
<name>B6GDF1_9ACTN</name>
<proteinExistence type="inferred from homology"/>
<evidence type="ECO:0000256" key="3">
    <source>
        <dbReference type="ARBA" id="ARBA00022634"/>
    </source>
</evidence>
<organism evidence="7 8">
    <name type="scientific">Collinsella stercoris DSM 13279</name>
    <dbReference type="NCBI Taxonomy" id="445975"/>
    <lineage>
        <taxon>Bacteria</taxon>
        <taxon>Bacillati</taxon>
        <taxon>Actinomycetota</taxon>
        <taxon>Coriobacteriia</taxon>
        <taxon>Coriobacteriales</taxon>
        <taxon>Coriobacteriaceae</taxon>
        <taxon>Collinsella</taxon>
    </lineage>
</organism>
<keyword evidence="3" id="KW-0237">DNA synthesis</keyword>
<feature type="domain" description="TSCPD" evidence="6">
    <location>
        <begin position="79"/>
        <end position="157"/>
    </location>
</feature>
<evidence type="ECO:0000313" key="8">
    <source>
        <dbReference type="Proteomes" id="UP000003560"/>
    </source>
</evidence>
<reference evidence="7 8" key="2">
    <citation type="submission" date="2008-10" db="EMBL/GenBank/DDBJ databases">
        <authorList>
            <person name="Fulton L."/>
            <person name="Clifton S."/>
            <person name="Fulton B."/>
            <person name="Xu J."/>
            <person name="Minx P."/>
            <person name="Pepin K.H."/>
            <person name="Johnson M."/>
            <person name="Thiruvilangam P."/>
            <person name="Bhonagiri V."/>
            <person name="Nash W.E."/>
            <person name="Mardis E.R."/>
            <person name="Wilson R.K."/>
        </authorList>
    </citation>
    <scope>NUCLEOTIDE SEQUENCE [LARGE SCALE GENOMIC DNA]</scope>
    <source>
        <strain evidence="7 8">DSM 13279</strain>
    </source>
</reference>